<organism evidence="3 4">
    <name type="scientific">Exiguobacterium aurantiacum</name>
    <dbReference type="NCBI Taxonomy" id="33987"/>
    <lineage>
        <taxon>Bacteria</taxon>
        <taxon>Bacillati</taxon>
        <taxon>Bacillota</taxon>
        <taxon>Bacilli</taxon>
        <taxon>Bacillales</taxon>
        <taxon>Bacillales Family XII. Incertae Sedis</taxon>
        <taxon>Exiguobacterium</taxon>
    </lineage>
</organism>
<dbReference type="InterPro" id="IPR043894">
    <property type="entry name" value="MupG_C"/>
</dbReference>
<dbReference type="Gene3D" id="2.40.100.10">
    <property type="entry name" value="Cyclophilin-like"/>
    <property type="match status" value="1"/>
</dbReference>
<dbReference type="PANTHER" id="PTHR38435">
    <property type="match status" value="1"/>
</dbReference>
<reference evidence="3 4" key="1">
    <citation type="submission" date="2018-06" db="EMBL/GenBank/DDBJ databases">
        <authorList>
            <consortium name="Pathogen Informatics"/>
            <person name="Doyle S."/>
        </authorList>
    </citation>
    <scope>NUCLEOTIDE SEQUENCE [LARGE SCALE GENOMIC DNA]</scope>
    <source>
        <strain evidence="3 4">NCTC13163</strain>
    </source>
</reference>
<dbReference type="SUPFAM" id="SSF51445">
    <property type="entry name" value="(Trans)glycosidases"/>
    <property type="match status" value="1"/>
</dbReference>
<dbReference type="Gene3D" id="3.20.20.70">
    <property type="entry name" value="Aldolase class I"/>
    <property type="match status" value="1"/>
</dbReference>
<dbReference type="InterPro" id="IPR013785">
    <property type="entry name" value="Aldolase_TIM"/>
</dbReference>
<proteinExistence type="predicted"/>
<dbReference type="RefSeq" id="WP_029334211.1">
    <property type="nucleotide sequence ID" value="NZ_UGGP01000001.1"/>
</dbReference>
<feature type="domain" description="6-phospho-N-acetylmuramidase N-terminal" evidence="2">
    <location>
        <begin position="3"/>
        <end position="229"/>
    </location>
</feature>
<dbReference type="OrthoDB" id="5809921at2"/>
<dbReference type="Proteomes" id="UP000254060">
    <property type="component" value="Unassembled WGS sequence"/>
</dbReference>
<feature type="domain" description="6-phospho-N-acetylmuramidase C-terminal" evidence="1">
    <location>
        <begin position="245"/>
        <end position="347"/>
    </location>
</feature>
<dbReference type="InterPro" id="IPR017853">
    <property type="entry name" value="GH"/>
</dbReference>
<evidence type="ECO:0000313" key="3">
    <source>
        <dbReference type="EMBL" id="STO07055.1"/>
    </source>
</evidence>
<evidence type="ECO:0000259" key="2">
    <source>
        <dbReference type="Pfam" id="PF19200"/>
    </source>
</evidence>
<evidence type="ECO:0000259" key="1">
    <source>
        <dbReference type="Pfam" id="PF05913"/>
    </source>
</evidence>
<protein>
    <submittedName>
        <fullName evidence="3">Uncharacterized conserved protein</fullName>
    </submittedName>
</protein>
<dbReference type="Pfam" id="PF05913">
    <property type="entry name" value="MupG_C"/>
    <property type="match status" value="1"/>
</dbReference>
<dbReference type="EMBL" id="UGGP01000001">
    <property type="protein sequence ID" value="STO07055.1"/>
    <property type="molecule type" value="Genomic_DNA"/>
</dbReference>
<gene>
    <name evidence="3" type="ORF">NCTC13163_00400</name>
</gene>
<dbReference type="InterPro" id="IPR029000">
    <property type="entry name" value="Cyclophilin-like_dom_sf"/>
</dbReference>
<evidence type="ECO:0000313" key="4">
    <source>
        <dbReference type="Proteomes" id="UP000254060"/>
    </source>
</evidence>
<dbReference type="STRING" id="1397694.GCA_000702585_00917"/>
<dbReference type="PANTHER" id="PTHR38435:SF2">
    <property type="entry name" value="DUF871 DOMAIN-CONTAINING PROTEIN"/>
    <property type="match status" value="1"/>
</dbReference>
<dbReference type="InterPro" id="IPR008589">
    <property type="entry name" value="MupG"/>
</dbReference>
<dbReference type="SUPFAM" id="SSF50891">
    <property type="entry name" value="Cyclophilin-like"/>
    <property type="match status" value="1"/>
</dbReference>
<dbReference type="AlphaFoldDB" id="A0A377FRH1"/>
<dbReference type="InterPro" id="IPR043797">
    <property type="entry name" value="MupG_N"/>
</dbReference>
<name>A0A377FRH1_9BACL</name>
<accession>A0A377FRH1</accession>
<sequence>MKGLSVYLSEPLTPQFEEWIGRMRALGFTSLFTSLHIPEDDSSVYTERLKHLGAMAERHGLELFADIAPTSLEALGKTWDDAHTLVEWGVTGLRVDYGVTPKQVADLSKRMTVALNASTLTAGELEAMKREGLVVAHVEAWHNFYPRPETGLDRTWFDEKNAWLKRQGIRVQAFIPGDGTLRGPLYERLPTLEDHRHLSPFACFLDLASTVDRILVGDPGLSETTESQFAAYTDGVVVLHAKADVALDLVSEDVRTNRFDPARDVVRSVESRAYGRPGHRMLTPRNSMSRPLGTITIDNVDYGRYAGEMQVTKADLPADARVNVIGRVIERDRPLVQAIGPGTRFRIEWS</sequence>
<dbReference type="Pfam" id="PF19200">
    <property type="entry name" value="MupG_N"/>
    <property type="match status" value="1"/>
</dbReference>